<feature type="transmembrane region" description="Helical" evidence="2">
    <location>
        <begin position="28"/>
        <end position="48"/>
    </location>
</feature>
<keyword evidence="2" id="KW-0812">Transmembrane</keyword>
<keyword evidence="2" id="KW-1133">Transmembrane helix</keyword>
<dbReference type="PRINTS" id="PR00081">
    <property type="entry name" value="GDHRDH"/>
</dbReference>
<dbReference type="SUPFAM" id="SSF51735">
    <property type="entry name" value="NAD(P)-binding Rossmann-fold domains"/>
    <property type="match status" value="1"/>
</dbReference>
<protein>
    <submittedName>
        <fullName evidence="3">RDH12</fullName>
        <ecNumber evidence="3">1.1.1.300</ecNumber>
    </submittedName>
</protein>
<dbReference type="PANTHER" id="PTHR43157:SF31">
    <property type="entry name" value="PHOSPHATIDYLINOSITOL-GLYCAN BIOSYNTHESIS CLASS F PROTEIN"/>
    <property type="match status" value="1"/>
</dbReference>
<evidence type="ECO:0000256" key="1">
    <source>
        <dbReference type="ARBA" id="ARBA00023002"/>
    </source>
</evidence>
<sequence length="533" mass="59580">MKKGGSVNATTWKQIGSNVKDVFRSPTFLVPVIISVILLVLFFLRRYIRWTVKCSSKNDMEGKTVVITGGNTGLGKATAYELAKRNARVIIACRNDIKGEAVARSIKIKTGNPFVYCSHLDLGNQRSIREFVQDFLSKESALHVLINNAAYLGPKATTDDGYERTFGVNYLGHFYLTYLLQDRLKKCGPSRIINIASDAIKKGKLDFDDLPLRSYDIYGAYARSKASLGMFTMEAHRRWFDDTVASYAVHPGAVCTDLLRSWPGIFGQVLRVASRILFKSPDDGCQTIVYCAVSNGLKKFSGRLFSECNVGSFPESLRDKEQCRKLWDLSLELCGLEKEPDLEDQEPELNTNHVTNQTTHTKRNSVLTTNSFSCLSQTDSSAFSVSLNDNTDNIGNPVATSSPKPVATKINKKRINRQTSLRVLNINFRSCKKTKWPQIENLITSSKPDIIIGNETWLNKDVKSSEIFPSSLFEDVFRRDRECKEGGGVLIAIKKGIICQQIYCSKNVELIAAQIDITDSKSLIIVSVYRPPS</sequence>
<name>A0A6J7ZWL1_MYTCO</name>
<reference evidence="3 4" key="1">
    <citation type="submission" date="2020-06" db="EMBL/GenBank/DDBJ databases">
        <authorList>
            <person name="Li R."/>
            <person name="Bekaert M."/>
        </authorList>
    </citation>
    <scope>NUCLEOTIDE SEQUENCE [LARGE SCALE GENOMIC DNA]</scope>
    <source>
        <strain evidence="4">wild</strain>
    </source>
</reference>
<dbReference type="EC" id="1.1.1.300" evidence="3"/>
<evidence type="ECO:0000256" key="2">
    <source>
        <dbReference type="SAM" id="Phobius"/>
    </source>
</evidence>
<dbReference type="Proteomes" id="UP000507470">
    <property type="component" value="Unassembled WGS sequence"/>
</dbReference>
<dbReference type="SUPFAM" id="SSF56219">
    <property type="entry name" value="DNase I-like"/>
    <property type="match status" value="1"/>
</dbReference>
<dbReference type="AlphaFoldDB" id="A0A6J7ZWL1"/>
<keyword evidence="1 3" id="KW-0560">Oxidoreductase</keyword>
<evidence type="ECO:0000313" key="4">
    <source>
        <dbReference type="Proteomes" id="UP000507470"/>
    </source>
</evidence>
<keyword evidence="2" id="KW-0472">Membrane</keyword>
<gene>
    <name evidence="3" type="ORF">MCOR_484</name>
</gene>
<dbReference type="Pfam" id="PF00106">
    <property type="entry name" value="adh_short"/>
    <property type="match status" value="1"/>
</dbReference>
<dbReference type="InterPro" id="IPR036691">
    <property type="entry name" value="Endo/exonu/phosph_ase_sf"/>
</dbReference>
<dbReference type="CDD" id="cd05327">
    <property type="entry name" value="retinol-DH_like_SDR_c_like"/>
    <property type="match status" value="1"/>
</dbReference>
<dbReference type="OrthoDB" id="191139at2759"/>
<dbReference type="InterPro" id="IPR036291">
    <property type="entry name" value="NAD(P)-bd_dom_sf"/>
</dbReference>
<proteinExistence type="predicted"/>
<dbReference type="GO" id="GO:0052650">
    <property type="term" value="F:all-trans-retinol dehydrogenase (NADP+) activity"/>
    <property type="evidence" value="ECO:0007669"/>
    <property type="project" value="UniProtKB-EC"/>
</dbReference>
<accession>A0A6J7ZWL1</accession>
<dbReference type="Gene3D" id="3.40.50.720">
    <property type="entry name" value="NAD(P)-binding Rossmann-like Domain"/>
    <property type="match status" value="1"/>
</dbReference>
<dbReference type="Gene3D" id="3.60.10.10">
    <property type="entry name" value="Endonuclease/exonuclease/phosphatase"/>
    <property type="match status" value="1"/>
</dbReference>
<evidence type="ECO:0000313" key="3">
    <source>
        <dbReference type="EMBL" id="CAC5356181.1"/>
    </source>
</evidence>
<dbReference type="EMBL" id="CACVKT020000126">
    <property type="protein sequence ID" value="CAC5356181.1"/>
    <property type="molecule type" value="Genomic_DNA"/>
</dbReference>
<keyword evidence="4" id="KW-1185">Reference proteome</keyword>
<organism evidence="3 4">
    <name type="scientific">Mytilus coruscus</name>
    <name type="common">Sea mussel</name>
    <dbReference type="NCBI Taxonomy" id="42192"/>
    <lineage>
        <taxon>Eukaryota</taxon>
        <taxon>Metazoa</taxon>
        <taxon>Spiralia</taxon>
        <taxon>Lophotrochozoa</taxon>
        <taxon>Mollusca</taxon>
        <taxon>Bivalvia</taxon>
        <taxon>Autobranchia</taxon>
        <taxon>Pteriomorphia</taxon>
        <taxon>Mytilida</taxon>
        <taxon>Mytiloidea</taxon>
        <taxon>Mytilidae</taxon>
        <taxon>Mytilinae</taxon>
        <taxon>Mytilus</taxon>
    </lineage>
</organism>
<dbReference type="InterPro" id="IPR002347">
    <property type="entry name" value="SDR_fam"/>
</dbReference>
<dbReference type="PANTHER" id="PTHR43157">
    <property type="entry name" value="PHOSPHATIDYLINOSITOL-GLYCAN BIOSYNTHESIS CLASS F PROTEIN-RELATED"/>
    <property type="match status" value="1"/>
</dbReference>